<comment type="caution">
    <text evidence="13">The sequence shown here is derived from an EMBL/GenBank/DDBJ whole genome shotgun (WGS) entry which is preliminary data.</text>
</comment>
<dbReference type="AlphaFoldDB" id="A0A507E4W4"/>
<organism evidence="13 14">
    <name type="scientific">Powellomyces hirtus</name>
    <dbReference type="NCBI Taxonomy" id="109895"/>
    <lineage>
        <taxon>Eukaryota</taxon>
        <taxon>Fungi</taxon>
        <taxon>Fungi incertae sedis</taxon>
        <taxon>Chytridiomycota</taxon>
        <taxon>Chytridiomycota incertae sedis</taxon>
        <taxon>Chytridiomycetes</taxon>
        <taxon>Spizellomycetales</taxon>
        <taxon>Powellomycetaceae</taxon>
        <taxon>Powellomyces</taxon>
    </lineage>
</organism>
<evidence type="ECO:0000256" key="2">
    <source>
        <dbReference type="ARBA" id="ARBA00022527"/>
    </source>
</evidence>
<dbReference type="GO" id="GO:0005829">
    <property type="term" value="C:cytosol"/>
    <property type="evidence" value="ECO:0007669"/>
    <property type="project" value="TreeGrafter"/>
</dbReference>
<dbReference type="FunFam" id="1.10.510.10:FF:000008">
    <property type="entry name" value="Non-specific serine/threonine protein kinase"/>
    <property type="match status" value="1"/>
</dbReference>
<dbReference type="GO" id="GO:0005634">
    <property type="term" value="C:nucleus"/>
    <property type="evidence" value="ECO:0007669"/>
    <property type="project" value="TreeGrafter"/>
</dbReference>
<keyword evidence="5" id="KW-0418">Kinase</keyword>
<comment type="catalytic activity">
    <reaction evidence="8">
        <text>L-seryl-[protein] + ATP = O-phospho-L-seryl-[protein] + ADP + H(+)</text>
        <dbReference type="Rhea" id="RHEA:17989"/>
        <dbReference type="Rhea" id="RHEA-COMP:9863"/>
        <dbReference type="Rhea" id="RHEA-COMP:11604"/>
        <dbReference type="ChEBI" id="CHEBI:15378"/>
        <dbReference type="ChEBI" id="CHEBI:29999"/>
        <dbReference type="ChEBI" id="CHEBI:30616"/>
        <dbReference type="ChEBI" id="CHEBI:83421"/>
        <dbReference type="ChEBI" id="CHEBI:456216"/>
        <dbReference type="EC" id="2.7.11.11"/>
    </reaction>
</comment>
<evidence type="ECO:0000256" key="10">
    <source>
        <dbReference type="SAM" id="MobiDB-lite"/>
    </source>
</evidence>
<evidence type="ECO:0000313" key="14">
    <source>
        <dbReference type="Proteomes" id="UP000318582"/>
    </source>
</evidence>
<comment type="catalytic activity">
    <reaction evidence="7">
        <text>L-threonyl-[protein] + ATP = O-phospho-L-threonyl-[protein] + ADP + H(+)</text>
        <dbReference type="Rhea" id="RHEA:46608"/>
        <dbReference type="Rhea" id="RHEA-COMP:11060"/>
        <dbReference type="Rhea" id="RHEA-COMP:11605"/>
        <dbReference type="ChEBI" id="CHEBI:15378"/>
        <dbReference type="ChEBI" id="CHEBI:30013"/>
        <dbReference type="ChEBI" id="CHEBI:30616"/>
        <dbReference type="ChEBI" id="CHEBI:61977"/>
        <dbReference type="ChEBI" id="CHEBI:456216"/>
        <dbReference type="EC" id="2.7.11.11"/>
    </reaction>
</comment>
<gene>
    <name evidence="13" type="ORF">PhCBS80983_g02738</name>
</gene>
<feature type="region of interest" description="Disordered" evidence="10">
    <location>
        <begin position="46"/>
        <end position="100"/>
    </location>
</feature>
<dbReference type="SUPFAM" id="SSF56112">
    <property type="entry name" value="Protein kinase-like (PK-like)"/>
    <property type="match status" value="1"/>
</dbReference>
<evidence type="ECO:0000256" key="5">
    <source>
        <dbReference type="ARBA" id="ARBA00022777"/>
    </source>
</evidence>
<dbReference type="PANTHER" id="PTHR24353:SF153">
    <property type="entry name" value="CAMP-DEPENDENT PROTEIN KINASE CATALYTIC SUBUNIT 1"/>
    <property type="match status" value="1"/>
</dbReference>
<keyword evidence="6 9" id="KW-0067">ATP-binding</keyword>
<dbReference type="Gene3D" id="3.30.200.20">
    <property type="entry name" value="Phosphorylase Kinase, domain 1"/>
    <property type="match status" value="1"/>
</dbReference>
<evidence type="ECO:0000256" key="8">
    <source>
        <dbReference type="ARBA" id="ARBA00047454"/>
    </source>
</evidence>
<feature type="compositionally biased region" description="Low complexity" evidence="10">
    <location>
        <begin position="46"/>
        <end position="67"/>
    </location>
</feature>
<dbReference type="PROSITE" id="PS50011">
    <property type="entry name" value="PROTEIN_KINASE_DOM"/>
    <property type="match status" value="1"/>
</dbReference>
<accession>A0A507E4W4</accession>
<feature type="domain" description="AGC-kinase C-terminal" evidence="12">
    <location>
        <begin position="572"/>
        <end position="638"/>
    </location>
</feature>
<evidence type="ECO:0000259" key="11">
    <source>
        <dbReference type="PROSITE" id="PS50011"/>
    </source>
</evidence>
<feature type="domain" description="Protein kinase" evidence="11">
    <location>
        <begin position="317"/>
        <end position="571"/>
    </location>
</feature>
<evidence type="ECO:0000259" key="12">
    <source>
        <dbReference type="PROSITE" id="PS51285"/>
    </source>
</evidence>
<dbReference type="Gene3D" id="1.10.510.10">
    <property type="entry name" value="Transferase(Phosphotransferase) domain 1"/>
    <property type="match status" value="1"/>
</dbReference>
<dbReference type="FunFam" id="3.30.200.20:FF:000042">
    <property type="entry name" value="Aurora kinase A"/>
    <property type="match status" value="1"/>
</dbReference>
<dbReference type="STRING" id="109895.A0A507E4W4"/>
<dbReference type="PROSITE" id="PS00107">
    <property type="entry name" value="PROTEIN_KINASE_ATP"/>
    <property type="match status" value="1"/>
</dbReference>
<evidence type="ECO:0000256" key="4">
    <source>
        <dbReference type="ARBA" id="ARBA00022741"/>
    </source>
</evidence>
<proteinExistence type="predicted"/>
<evidence type="ECO:0000256" key="6">
    <source>
        <dbReference type="ARBA" id="ARBA00022840"/>
    </source>
</evidence>
<dbReference type="PROSITE" id="PS00108">
    <property type="entry name" value="PROTEIN_KINASE_ST"/>
    <property type="match status" value="1"/>
</dbReference>
<dbReference type="InterPro" id="IPR000719">
    <property type="entry name" value="Prot_kinase_dom"/>
</dbReference>
<dbReference type="Proteomes" id="UP000318582">
    <property type="component" value="Unassembled WGS sequence"/>
</dbReference>
<sequence length="638" mass="69616">MLDTHTTVPPMAADAGAKGNINARKNSLHEKLGAIRGALIKKMSSSNLLSSDDSSAGTSSDDASKASGPPQLPRLPSNKSETSLYAQAEEPSGNPLFNKSTINRASSIGLGQLKIQSLGSPSADRNSTKKTGEPIRTSLKAMAPSRPKSGLTKNKNVHGSMPTDLTPAHELRTVKSSAQIQSAINEDTGSSEALDQVSELKLHSPSIPNFGIVTSVSSSSIDSLGVSAGTGLGIGVSGGMGKHTKSLPKISTLFTNKKNRSSSATPGCDANLASPVSPNVGGIIPLTQGARKGTLSAYEISPSAAPGLHRDYNLEDFQIIRRVGKGGFANVFLVRMKHSTGRYYALKAIKKHDVVKLKQDKQVMNEKNILRNINHPFIVELYHTFQNPTYLFMTMEYVAGGDLFSYLRKIQRFSEDAAKFYVSEVLISLEYLHTNHIVYRDLKPENILLDTTGHVKLADFGFAKIVKKNTQSFCGTPDYIANEIVANKPYGKAVDWWSLGVLIFELISGKTPFGDDSSEKIYDNIQLGKIKWHAMVKGPAKDIVRRLLDMDPEKRLGSNGDGNEIKQHAWFKPLSWKKVEARQTTPPFVPSCDPPEFIEKDRIARGVRADEYMEALKSPVNAHGFFNVDPFVELFKDF</sequence>
<dbReference type="InterPro" id="IPR017441">
    <property type="entry name" value="Protein_kinase_ATP_BS"/>
</dbReference>
<dbReference type="EC" id="2.7.11.11" evidence="1"/>
<name>A0A507E4W4_9FUNG</name>
<evidence type="ECO:0000256" key="7">
    <source>
        <dbReference type="ARBA" id="ARBA00047292"/>
    </source>
</evidence>
<keyword evidence="3" id="KW-0808">Transferase</keyword>
<reference evidence="13 14" key="1">
    <citation type="journal article" date="2019" name="Sci. Rep.">
        <title>Comparative genomics of chytrid fungi reveal insights into the obligate biotrophic and pathogenic lifestyle of Synchytrium endobioticum.</title>
        <authorList>
            <person name="van de Vossenberg B.T.L.H."/>
            <person name="Warris S."/>
            <person name="Nguyen H.D.T."/>
            <person name="van Gent-Pelzer M.P.E."/>
            <person name="Joly D.L."/>
            <person name="van de Geest H.C."/>
            <person name="Bonants P.J.M."/>
            <person name="Smith D.S."/>
            <person name="Levesque C.A."/>
            <person name="van der Lee T.A.J."/>
        </authorList>
    </citation>
    <scope>NUCLEOTIDE SEQUENCE [LARGE SCALE GENOMIC DNA]</scope>
    <source>
        <strain evidence="13 14">CBS 809.83</strain>
    </source>
</reference>
<dbReference type="InterPro" id="IPR011009">
    <property type="entry name" value="Kinase-like_dom_sf"/>
</dbReference>
<dbReference type="PANTHER" id="PTHR24353">
    <property type="entry name" value="CYCLIC NUCLEOTIDE-DEPENDENT PROTEIN KINASE"/>
    <property type="match status" value="1"/>
</dbReference>
<protein>
    <recommendedName>
        <fullName evidence="1">cAMP-dependent protein kinase</fullName>
        <ecNumber evidence="1">2.7.11.11</ecNumber>
    </recommendedName>
</protein>
<keyword evidence="14" id="KW-1185">Reference proteome</keyword>
<dbReference type="InterPro" id="IPR008271">
    <property type="entry name" value="Ser/Thr_kinase_AS"/>
</dbReference>
<dbReference type="GO" id="GO:0004691">
    <property type="term" value="F:cAMP-dependent protein kinase activity"/>
    <property type="evidence" value="ECO:0007669"/>
    <property type="project" value="UniProtKB-EC"/>
</dbReference>
<dbReference type="PROSITE" id="PS51285">
    <property type="entry name" value="AGC_KINASE_CTER"/>
    <property type="match status" value="1"/>
</dbReference>
<feature type="binding site" evidence="9">
    <location>
        <position position="351"/>
    </location>
    <ligand>
        <name>ATP</name>
        <dbReference type="ChEBI" id="CHEBI:30616"/>
    </ligand>
</feature>
<feature type="region of interest" description="Disordered" evidence="10">
    <location>
        <begin position="117"/>
        <end position="163"/>
    </location>
</feature>
<dbReference type="SMART" id="SM00220">
    <property type="entry name" value="S_TKc"/>
    <property type="match status" value="1"/>
</dbReference>
<dbReference type="InterPro" id="IPR000961">
    <property type="entry name" value="AGC-kinase_C"/>
</dbReference>
<evidence type="ECO:0000256" key="3">
    <source>
        <dbReference type="ARBA" id="ARBA00022679"/>
    </source>
</evidence>
<keyword evidence="2" id="KW-0723">Serine/threonine-protein kinase</keyword>
<dbReference type="GO" id="GO:0005524">
    <property type="term" value="F:ATP binding"/>
    <property type="evidence" value="ECO:0007669"/>
    <property type="project" value="UniProtKB-UniRule"/>
</dbReference>
<keyword evidence="4 9" id="KW-0547">Nucleotide-binding</keyword>
<evidence type="ECO:0000256" key="1">
    <source>
        <dbReference type="ARBA" id="ARBA00012444"/>
    </source>
</evidence>
<evidence type="ECO:0000256" key="9">
    <source>
        <dbReference type="PROSITE-ProRule" id="PRU10141"/>
    </source>
</evidence>
<evidence type="ECO:0000313" key="13">
    <source>
        <dbReference type="EMBL" id="TPX59103.1"/>
    </source>
</evidence>
<dbReference type="GO" id="GO:0005952">
    <property type="term" value="C:cAMP-dependent protein kinase complex"/>
    <property type="evidence" value="ECO:0007669"/>
    <property type="project" value="TreeGrafter"/>
</dbReference>
<dbReference type="EMBL" id="QEAQ01000029">
    <property type="protein sequence ID" value="TPX59103.1"/>
    <property type="molecule type" value="Genomic_DNA"/>
</dbReference>
<dbReference type="Pfam" id="PF00069">
    <property type="entry name" value="Pkinase"/>
    <property type="match status" value="1"/>
</dbReference>